<dbReference type="PANTHER" id="PTHR31912">
    <property type="entry name" value="IP13529P"/>
    <property type="match status" value="1"/>
</dbReference>
<feature type="compositionally biased region" description="Polar residues" evidence="1">
    <location>
        <begin position="603"/>
        <end position="612"/>
    </location>
</feature>
<feature type="compositionally biased region" description="Pro residues" evidence="1">
    <location>
        <begin position="633"/>
        <end position="652"/>
    </location>
</feature>
<evidence type="ECO:0000313" key="2">
    <source>
        <dbReference type="EMBL" id="KIM38460.1"/>
    </source>
</evidence>
<reference evidence="3" key="2">
    <citation type="submission" date="2015-01" db="EMBL/GenBank/DDBJ databases">
        <title>Evolutionary Origins and Diversification of the Mycorrhizal Mutualists.</title>
        <authorList>
            <consortium name="DOE Joint Genome Institute"/>
            <consortium name="Mycorrhizal Genomics Consortium"/>
            <person name="Kohler A."/>
            <person name="Kuo A."/>
            <person name="Nagy L.G."/>
            <person name="Floudas D."/>
            <person name="Copeland A."/>
            <person name="Barry K.W."/>
            <person name="Cichocki N."/>
            <person name="Veneault-Fourrey C."/>
            <person name="LaButti K."/>
            <person name="Lindquist E.A."/>
            <person name="Lipzen A."/>
            <person name="Lundell T."/>
            <person name="Morin E."/>
            <person name="Murat C."/>
            <person name="Riley R."/>
            <person name="Ohm R."/>
            <person name="Sun H."/>
            <person name="Tunlid A."/>
            <person name="Henrissat B."/>
            <person name="Grigoriev I.V."/>
            <person name="Hibbett D.S."/>
            <person name="Martin F."/>
        </authorList>
    </citation>
    <scope>NUCLEOTIDE SEQUENCE [LARGE SCALE GENOMIC DNA]</scope>
    <source>
        <strain evidence="3">h7</strain>
    </source>
</reference>
<dbReference type="PANTHER" id="PTHR31912:SF34">
    <property type="entry name" value="NOTOCHORD-RELATED PROTEIN"/>
    <property type="match status" value="1"/>
</dbReference>
<dbReference type="STRING" id="686832.A0A0C3BP62"/>
<dbReference type="EMBL" id="KN831790">
    <property type="protein sequence ID" value="KIM38460.1"/>
    <property type="molecule type" value="Genomic_DNA"/>
</dbReference>
<feature type="compositionally biased region" description="Low complexity" evidence="1">
    <location>
        <begin position="1255"/>
        <end position="1265"/>
    </location>
</feature>
<proteinExistence type="predicted"/>
<evidence type="ECO:0000313" key="3">
    <source>
        <dbReference type="Proteomes" id="UP000053424"/>
    </source>
</evidence>
<organism evidence="2 3">
    <name type="scientific">Hebeloma cylindrosporum</name>
    <dbReference type="NCBI Taxonomy" id="76867"/>
    <lineage>
        <taxon>Eukaryota</taxon>
        <taxon>Fungi</taxon>
        <taxon>Dikarya</taxon>
        <taxon>Basidiomycota</taxon>
        <taxon>Agaricomycotina</taxon>
        <taxon>Agaricomycetes</taxon>
        <taxon>Agaricomycetidae</taxon>
        <taxon>Agaricales</taxon>
        <taxon>Agaricineae</taxon>
        <taxon>Hymenogastraceae</taxon>
        <taxon>Hebeloma</taxon>
    </lineage>
</organism>
<evidence type="ECO:0000256" key="1">
    <source>
        <dbReference type="SAM" id="MobiDB-lite"/>
    </source>
</evidence>
<protein>
    <submittedName>
        <fullName evidence="2">Uncharacterized protein</fullName>
    </submittedName>
</protein>
<feature type="compositionally biased region" description="Basic residues" evidence="1">
    <location>
        <begin position="1267"/>
        <end position="1277"/>
    </location>
</feature>
<feature type="region of interest" description="Disordered" evidence="1">
    <location>
        <begin position="597"/>
        <end position="653"/>
    </location>
</feature>
<gene>
    <name evidence="2" type="ORF">M413DRAFT_420213</name>
</gene>
<reference evidence="2 3" key="1">
    <citation type="submission" date="2014-04" db="EMBL/GenBank/DDBJ databases">
        <authorList>
            <consortium name="DOE Joint Genome Institute"/>
            <person name="Kuo A."/>
            <person name="Gay G."/>
            <person name="Dore J."/>
            <person name="Kohler A."/>
            <person name="Nagy L.G."/>
            <person name="Floudas D."/>
            <person name="Copeland A."/>
            <person name="Barry K.W."/>
            <person name="Cichocki N."/>
            <person name="Veneault-Fourrey C."/>
            <person name="LaButti K."/>
            <person name="Lindquist E.A."/>
            <person name="Lipzen A."/>
            <person name="Lundell T."/>
            <person name="Morin E."/>
            <person name="Murat C."/>
            <person name="Sun H."/>
            <person name="Tunlid A."/>
            <person name="Henrissat B."/>
            <person name="Grigoriev I.V."/>
            <person name="Hibbett D.S."/>
            <person name="Martin F."/>
            <person name="Nordberg H.P."/>
            <person name="Cantor M.N."/>
            <person name="Hua S.X."/>
        </authorList>
    </citation>
    <scope>NUCLEOTIDE SEQUENCE [LARGE SCALE GENOMIC DNA]</scope>
    <source>
        <strain evidence="3">h7</strain>
    </source>
</reference>
<feature type="region of interest" description="Disordered" evidence="1">
    <location>
        <begin position="93"/>
        <end position="130"/>
    </location>
</feature>
<feature type="region of interest" description="Disordered" evidence="1">
    <location>
        <begin position="53"/>
        <end position="77"/>
    </location>
</feature>
<feature type="region of interest" description="Disordered" evidence="1">
    <location>
        <begin position="165"/>
        <end position="213"/>
    </location>
</feature>
<dbReference type="Proteomes" id="UP000053424">
    <property type="component" value="Unassembled WGS sequence"/>
</dbReference>
<accession>A0A0C3BP62</accession>
<name>A0A0C3BP62_HEBCY</name>
<dbReference type="HOGENOM" id="CLU_004591_2_1_1"/>
<feature type="region of interest" description="Disordered" evidence="1">
    <location>
        <begin position="1233"/>
        <end position="1288"/>
    </location>
</feature>
<sequence length="1315" mass="147610">MPYQPDLRYYESVEVDNRILYICKACSDGRRREPHNCKTHDSTHAHKAAIENFDQEPLSSDEDRGNPTTSGPQIPTHDLLTEDALRALLTSLSAHPHQPPYPPEHPLVYGEPNFPRSSRSPGPSPATGLDWNLYEALEDTNAERSYEDQLREDIAQATLNFLNGNISDADDCERSDAESSSSDSTKTDDIPAELLDDDLPRKRTRNHTTDPSTAREWYPWNDRITCTLDILMHLPRSVFSRKQLDLFLWLLRANKVDDVPSAKSMKIMNKMLQNMCGIETIAYDGKLGHRYHVNNMHQMLAQEMCNPKVRPFLHVYPEDTGPNISEARQADHWLRELRPEETTPMIRLRSHDYYIYEPAMLNDLSFCSPVRWFTRNGAFYARAWVLEARTMNGEVGWVVREDRELEVSHSQLLKNLPQLAEDHERYGVPHPSRILGVRAKESTNDDNLSPWRHTNPILGNRWRALSKGHRTLALPLWLYCDDTSGNTSKKWNEHNSFLFTLAGLPRDHCAKEYNVHFLCTSNLAPPLEMMDGVVSQIESAQENGIWAWDSIHKELVLIFPTVLALLGDNPMHSEFACHIGLRGKYFCRACMVKGSDAQDADNMPTTRNNATPDDSPRPSIDGSDIETERFLNPPSPMPPPSPESSTPAPIPTPQAALAAASTPLNDQAHVPKRGKYQESMTAMLERVLAFIKPGEPRTREKTLEILESYFTEAKTIGAKTKLKNERTKTGVKDTVQEFFLEKLHTSYQLKQGPKAKQEALDAAVAALPDDITSPVWRLHAIQGLDPHQDTPVEILHVVLLGFIKYFWRDLIKNQINEVQKESLIIRLNSLNVSGLGISKLAGDTLVNYAGSLTGRDFRAIAQIAPFVIYDLVPSDVYDAWVSLSTLVPLLWQPSITGIDSYIQILEDEIQNFLLLTARWNCAWFNKTKFHIILHLPKHIRRFGPAMLFATEAFESFNAVIRAKSVHSNRQAPSRDIALEFAQGNRIRHLLSGGYFLSAEFHSVWKQSPQTLTPSDWSTIGPSAAGLMATDSTPSSYLGLGGSHNSSAGQCKQDKHIPRPYMQTQTGAKLPSTFRSSSTRSLYVTSTEVFLLNEDHCVIGQHVIVQRPLGHGFGQPFIATVREIIQQVGSPNHQDGRPDGLLLQTMEHVNRPVNTQHDCDRNNCTTSGFRYVYQERVQTQHTKPVVQHLVNPDDLILNTAQMRDAIHVQKFRTPSIVPNKMATIQQSVARAIDLRKPAAEGSSSAGRGRGRGRGRGAPASVASGRVSGRGRGRGRGRGHGTASPVKTPFSQAIHHVVSHFPSKSDDLEDFDDEGFS</sequence>
<dbReference type="OrthoDB" id="2246127at2759"/>
<keyword evidence="3" id="KW-1185">Reference proteome</keyword>